<reference evidence="1" key="1">
    <citation type="submission" date="2020-12" db="EMBL/GenBank/DDBJ databases">
        <title>Metabolic potential, ecology and presence of endohyphal bacteria is reflected in genomic diversity of Mucoromycotina.</title>
        <authorList>
            <person name="Muszewska A."/>
            <person name="Okrasinska A."/>
            <person name="Steczkiewicz K."/>
            <person name="Drgas O."/>
            <person name="Orlowska M."/>
            <person name="Perlinska-Lenart U."/>
            <person name="Aleksandrzak-Piekarczyk T."/>
            <person name="Szatraj K."/>
            <person name="Zielenkiewicz U."/>
            <person name="Pilsyk S."/>
            <person name="Malc E."/>
            <person name="Mieczkowski P."/>
            <person name="Kruszewska J.S."/>
            <person name="Biernat P."/>
            <person name="Pawlowska J."/>
        </authorList>
    </citation>
    <scope>NUCLEOTIDE SEQUENCE</scope>
    <source>
        <strain evidence="1">CBS 226.32</strain>
    </source>
</reference>
<keyword evidence="2" id="KW-1185">Reference proteome</keyword>
<organism evidence="1 2">
    <name type="scientific">Mucor plumbeus</name>
    <dbReference type="NCBI Taxonomy" id="97098"/>
    <lineage>
        <taxon>Eukaryota</taxon>
        <taxon>Fungi</taxon>
        <taxon>Fungi incertae sedis</taxon>
        <taxon>Mucoromycota</taxon>
        <taxon>Mucoromycotina</taxon>
        <taxon>Mucoromycetes</taxon>
        <taxon>Mucorales</taxon>
        <taxon>Mucorineae</taxon>
        <taxon>Mucoraceae</taxon>
        <taxon>Mucor</taxon>
    </lineage>
</organism>
<sequence>MTRTLPYDVQDSIKSLLLQESFWREPKHSLVEDQVNLDGLRGAQEYLRSTNISILLSGAEKLLNGMGFKAKRKNKTNFVSAANKKLRLAWVHKHRQLTVFNWRKWVFSDKTRPQVQGSGDGVMFWGCISGDGPGYGTAIIDRTIDSNEYVEILKMSLMQALEYYDKQVNVFVFSKILDWPPQSPDLNPIEHIRDDLKRHLDAYPNRPATK</sequence>
<name>A0A8H7QYU2_9FUNG</name>
<evidence type="ECO:0000313" key="1">
    <source>
        <dbReference type="EMBL" id="KAG2201236.1"/>
    </source>
</evidence>
<accession>A0A8H7QYU2</accession>
<dbReference type="OrthoDB" id="2416077at2759"/>
<dbReference type="Gene3D" id="3.30.420.10">
    <property type="entry name" value="Ribonuclease H-like superfamily/Ribonuclease H"/>
    <property type="match status" value="1"/>
</dbReference>
<dbReference type="Proteomes" id="UP000650833">
    <property type="component" value="Unassembled WGS sequence"/>
</dbReference>
<dbReference type="InterPro" id="IPR036397">
    <property type="entry name" value="RNaseH_sf"/>
</dbReference>
<dbReference type="EMBL" id="JAEPRC010000290">
    <property type="protein sequence ID" value="KAG2201236.1"/>
    <property type="molecule type" value="Genomic_DNA"/>
</dbReference>
<comment type="caution">
    <text evidence="1">The sequence shown here is derived from an EMBL/GenBank/DDBJ whole genome shotgun (WGS) entry which is preliminary data.</text>
</comment>
<protein>
    <recommendedName>
        <fullName evidence="3">Transposase Tc1-like domain-containing protein</fullName>
    </recommendedName>
</protein>
<dbReference type="GO" id="GO:0003676">
    <property type="term" value="F:nucleic acid binding"/>
    <property type="evidence" value="ECO:0007669"/>
    <property type="project" value="InterPro"/>
</dbReference>
<gene>
    <name evidence="1" type="ORF">INT46_008733</name>
</gene>
<dbReference type="AlphaFoldDB" id="A0A8H7QYU2"/>
<evidence type="ECO:0008006" key="3">
    <source>
        <dbReference type="Google" id="ProtNLM"/>
    </source>
</evidence>
<proteinExistence type="predicted"/>
<evidence type="ECO:0000313" key="2">
    <source>
        <dbReference type="Proteomes" id="UP000650833"/>
    </source>
</evidence>